<evidence type="ECO:0000259" key="6">
    <source>
        <dbReference type="Pfam" id="PF00816"/>
    </source>
</evidence>
<keyword evidence="4" id="KW-0238">DNA-binding</keyword>
<dbReference type="Pfam" id="PF00816">
    <property type="entry name" value="Histone_HNS"/>
    <property type="match status" value="1"/>
</dbReference>
<evidence type="ECO:0000256" key="5">
    <source>
        <dbReference type="SAM" id="MobiDB-lite"/>
    </source>
</evidence>
<comment type="subcellular location">
    <subcellularLocation>
        <location evidence="1">Cytoplasm</location>
        <location evidence="1">Nucleoid</location>
    </subcellularLocation>
</comment>
<feature type="domain" description="DNA-binding protein H-NS-like C-terminal" evidence="6">
    <location>
        <begin position="95"/>
        <end position="119"/>
    </location>
</feature>
<dbReference type="InterPro" id="IPR027444">
    <property type="entry name" value="H-NS_C_dom"/>
</dbReference>
<proteinExistence type="inferred from homology"/>
<evidence type="ECO:0000256" key="1">
    <source>
        <dbReference type="ARBA" id="ARBA00004453"/>
    </source>
</evidence>
<evidence type="ECO:0000256" key="2">
    <source>
        <dbReference type="ARBA" id="ARBA00010610"/>
    </source>
</evidence>
<dbReference type="AlphaFoldDB" id="A0A160FQ98"/>
<evidence type="ECO:0000256" key="3">
    <source>
        <dbReference type="ARBA" id="ARBA00022490"/>
    </source>
</evidence>
<organism evidence="7 8">
    <name type="scientific">Paraburkholderia phytofirmans OLGA172</name>
    <dbReference type="NCBI Taxonomy" id="1417228"/>
    <lineage>
        <taxon>Bacteria</taxon>
        <taxon>Pseudomonadati</taxon>
        <taxon>Pseudomonadota</taxon>
        <taxon>Betaproteobacteria</taxon>
        <taxon>Burkholderiales</taxon>
        <taxon>Burkholderiaceae</taxon>
        <taxon>Paraburkholderia</taxon>
    </lineage>
</organism>
<dbReference type="GO" id="GO:0003677">
    <property type="term" value="F:DNA binding"/>
    <property type="evidence" value="ECO:0007669"/>
    <property type="project" value="UniProtKB-KW"/>
</dbReference>
<feature type="compositionally biased region" description="Low complexity" evidence="5">
    <location>
        <begin position="75"/>
        <end position="92"/>
    </location>
</feature>
<reference evidence="7 8" key="1">
    <citation type="journal article" date="2016" name="Gene">
        <title>PacBio SMRT assembly of a complex multi-replicon genome reveals chlorocatechol degradative operon in a region of genome plasticity.</title>
        <authorList>
            <person name="Ricker N."/>
            <person name="Shen S.Y."/>
            <person name="Goordial J."/>
            <person name="Jin S."/>
            <person name="Fulthorpe R.R."/>
        </authorList>
    </citation>
    <scope>NUCLEOTIDE SEQUENCE [LARGE SCALE GENOMIC DNA]</scope>
    <source>
        <strain evidence="7 8">OLGA172</strain>
    </source>
</reference>
<dbReference type="SUPFAM" id="SSF81273">
    <property type="entry name" value="H-NS histone-like proteins"/>
    <property type="match status" value="1"/>
</dbReference>
<dbReference type="PANTHER" id="PTHR38097">
    <property type="match status" value="1"/>
</dbReference>
<protein>
    <recommendedName>
        <fullName evidence="6">DNA-binding protein H-NS-like C-terminal domain-containing protein</fullName>
    </recommendedName>
</protein>
<dbReference type="OrthoDB" id="5297879at2"/>
<dbReference type="KEGG" id="buz:AYM40_21675"/>
<dbReference type="STRING" id="1804984.AYM40_21675"/>
<dbReference type="RefSeq" id="WP_063498337.1">
    <property type="nucleotide sequence ID" value="NZ_CP014579.1"/>
</dbReference>
<feature type="region of interest" description="Disordered" evidence="5">
    <location>
        <begin position="52"/>
        <end position="142"/>
    </location>
</feature>
<evidence type="ECO:0000313" key="8">
    <source>
        <dbReference type="Proteomes" id="UP000076852"/>
    </source>
</evidence>
<dbReference type="Proteomes" id="UP000076852">
    <property type="component" value="Chromosome 2"/>
</dbReference>
<keyword evidence="3" id="KW-0963">Cytoplasm</keyword>
<evidence type="ECO:0000256" key="4">
    <source>
        <dbReference type="ARBA" id="ARBA00023125"/>
    </source>
</evidence>
<dbReference type="EMBL" id="CP014579">
    <property type="protein sequence ID" value="ANB75039.1"/>
    <property type="molecule type" value="Genomic_DNA"/>
</dbReference>
<sequence length="142" mass="15330">MATFQQLESRIKKLTDQAELMRQRRVDAVVMNICSLMSEFGLTLADIERVARRKEGKKVERTAKASGSKRPTTDTSGKATAAKSGAKKVTSGQTIKYLDPDSGATWSGVGRPPSWIKDAPNRDAFLNSGAGKSGSKKKNAGR</sequence>
<evidence type="ECO:0000313" key="7">
    <source>
        <dbReference type="EMBL" id="ANB75039.1"/>
    </source>
</evidence>
<dbReference type="Gene3D" id="4.10.430.30">
    <property type="match status" value="1"/>
</dbReference>
<comment type="similarity">
    <text evidence="2">Belongs to the histone-like protein H-NS family.</text>
</comment>
<gene>
    <name evidence="7" type="ORF">AYM40_21675</name>
</gene>
<dbReference type="PANTHER" id="PTHR38097:SF2">
    <property type="entry name" value="DNA-BINDING PROTEIN STPA"/>
    <property type="match status" value="1"/>
</dbReference>
<accession>A0A160FQ98</accession>
<keyword evidence="8" id="KW-1185">Reference proteome</keyword>
<name>A0A160FQ98_9BURK</name>
<dbReference type="GO" id="GO:0009295">
    <property type="term" value="C:nucleoid"/>
    <property type="evidence" value="ECO:0007669"/>
    <property type="project" value="UniProtKB-SubCell"/>
</dbReference>